<proteinExistence type="predicted"/>
<dbReference type="CDD" id="cd00397">
    <property type="entry name" value="DNA_BRE_C"/>
    <property type="match status" value="1"/>
</dbReference>
<dbReference type="Proteomes" id="UP000525389">
    <property type="component" value="Unassembled WGS sequence"/>
</dbReference>
<evidence type="ECO:0000259" key="5">
    <source>
        <dbReference type="PROSITE" id="PS51898"/>
    </source>
</evidence>
<dbReference type="GO" id="GO:0003677">
    <property type="term" value="F:DNA binding"/>
    <property type="evidence" value="ECO:0007669"/>
    <property type="project" value="UniProtKB-UniRule"/>
</dbReference>
<dbReference type="Pfam" id="PF00589">
    <property type="entry name" value="Phage_integrase"/>
    <property type="match status" value="2"/>
</dbReference>
<keyword evidence="1" id="KW-0229">DNA integration</keyword>
<dbReference type="InterPro" id="IPR002104">
    <property type="entry name" value="Integrase_catalytic"/>
</dbReference>
<sequence length="317" mass="34268">MNPSSTALDLYRGGLVTRASQSATLHPEELRRRAAKAAGEKDAAALWALTEAHLTTHGKSGARVSPHTLRIYREAVRSFVAYATGNAVDLLKPGSNVGALYLRHLEAEGKSAATVRVKLAGARALYKALRWAGATTADAFADAKAVRDTTPAWEKRQPYTEEEATRLLDHADARMRALLLLCGHAGLRIAEALALDWADVDLGARALTVRNGKGGKTRRVILSRSLGAALEALGHREGPVIGGGPDSARERLGWLCKRAGVDNRGFHALRHYAGTRLVREGRSLDDAARHLGHASIETTRIYAKWADDGLRDALNDW</sequence>
<organism evidence="7 8">
    <name type="scientific">Deinococcus budaensis</name>
    <dbReference type="NCBI Taxonomy" id="1665626"/>
    <lineage>
        <taxon>Bacteria</taxon>
        <taxon>Thermotogati</taxon>
        <taxon>Deinococcota</taxon>
        <taxon>Deinococci</taxon>
        <taxon>Deinococcales</taxon>
        <taxon>Deinococcaceae</taxon>
        <taxon>Deinococcus</taxon>
    </lineage>
</organism>
<dbReference type="InterPro" id="IPR010998">
    <property type="entry name" value="Integrase_recombinase_N"/>
</dbReference>
<dbReference type="EMBL" id="JACHFN010000025">
    <property type="protein sequence ID" value="MBB5236289.1"/>
    <property type="molecule type" value="Genomic_DNA"/>
</dbReference>
<evidence type="ECO:0000313" key="7">
    <source>
        <dbReference type="EMBL" id="MBB5236289.1"/>
    </source>
</evidence>
<dbReference type="InterPro" id="IPR044068">
    <property type="entry name" value="CB"/>
</dbReference>
<evidence type="ECO:0000256" key="1">
    <source>
        <dbReference type="ARBA" id="ARBA00022908"/>
    </source>
</evidence>
<keyword evidence="8" id="KW-1185">Reference proteome</keyword>
<name>A0A7W8GIH9_9DEIO</name>
<dbReference type="RefSeq" id="WP_184032024.1">
    <property type="nucleotide sequence ID" value="NZ_JACHFN010000025.1"/>
</dbReference>
<feature type="domain" description="Core-binding (CB)" evidence="6">
    <location>
        <begin position="44"/>
        <end position="130"/>
    </location>
</feature>
<reference evidence="7 8" key="1">
    <citation type="submission" date="2020-08" db="EMBL/GenBank/DDBJ databases">
        <title>Genomic Encyclopedia of Type Strains, Phase IV (KMG-IV): sequencing the most valuable type-strain genomes for metagenomic binning, comparative biology and taxonomic classification.</title>
        <authorList>
            <person name="Goeker M."/>
        </authorList>
    </citation>
    <scope>NUCLEOTIDE SEQUENCE [LARGE SCALE GENOMIC DNA]</scope>
    <source>
        <strain evidence="7 8">DSM 101791</strain>
    </source>
</reference>
<keyword evidence="3" id="KW-0233">DNA recombination</keyword>
<evidence type="ECO:0000256" key="4">
    <source>
        <dbReference type="PROSITE-ProRule" id="PRU01248"/>
    </source>
</evidence>
<dbReference type="InterPro" id="IPR050090">
    <property type="entry name" value="Tyrosine_recombinase_XerCD"/>
</dbReference>
<evidence type="ECO:0000259" key="6">
    <source>
        <dbReference type="PROSITE" id="PS51900"/>
    </source>
</evidence>
<dbReference type="InterPro" id="IPR004107">
    <property type="entry name" value="Integrase_SAM-like_N"/>
</dbReference>
<evidence type="ECO:0000256" key="3">
    <source>
        <dbReference type="ARBA" id="ARBA00023172"/>
    </source>
</evidence>
<dbReference type="GO" id="GO:0006310">
    <property type="term" value="P:DNA recombination"/>
    <property type="evidence" value="ECO:0007669"/>
    <property type="project" value="UniProtKB-KW"/>
</dbReference>
<evidence type="ECO:0000313" key="8">
    <source>
        <dbReference type="Proteomes" id="UP000525389"/>
    </source>
</evidence>
<dbReference type="PANTHER" id="PTHR30349:SF81">
    <property type="entry name" value="TYROSINE RECOMBINASE XERC"/>
    <property type="match status" value="1"/>
</dbReference>
<dbReference type="Pfam" id="PF02899">
    <property type="entry name" value="Phage_int_SAM_1"/>
    <property type="match status" value="1"/>
</dbReference>
<dbReference type="GO" id="GO:0015074">
    <property type="term" value="P:DNA integration"/>
    <property type="evidence" value="ECO:0007669"/>
    <property type="project" value="UniProtKB-KW"/>
</dbReference>
<dbReference type="AlphaFoldDB" id="A0A7W8GIH9"/>
<keyword evidence="2 4" id="KW-0238">DNA-binding</keyword>
<dbReference type="PANTHER" id="PTHR30349">
    <property type="entry name" value="PHAGE INTEGRASE-RELATED"/>
    <property type="match status" value="1"/>
</dbReference>
<protein>
    <submittedName>
        <fullName evidence="7">Integrase/recombinase XerC</fullName>
    </submittedName>
</protein>
<dbReference type="InterPro" id="IPR013762">
    <property type="entry name" value="Integrase-like_cat_sf"/>
</dbReference>
<dbReference type="Gene3D" id="1.10.443.10">
    <property type="entry name" value="Intergrase catalytic core"/>
    <property type="match status" value="1"/>
</dbReference>
<dbReference type="SUPFAM" id="SSF56349">
    <property type="entry name" value="DNA breaking-rejoining enzymes"/>
    <property type="match status" value="1"/>
</dbReference>
<dbReference type="PROSITE" id="PS51898">
    <property type="entry name" value="TYR_RECOMBINASE"/>
    <property type="match status" value="1"/>
</dbReference>
<accession>A0A7W8GIH9</accession>
<gene>
    <name evidence="7" type="ORF">HNQ09_003763</name>
</gene>
<feature type="domain" description="Tyr recombinase" evidence="5">
    <location>
        <begin position="154"/>
        <end position="315"/>
    </location>
</feature>
<dbReference type="Gene3D" id="1.10.150.130">
    <property type="match status" value="1"/>
</dbReference>
<evidence type="ECO:0000256" key="2">
    <source>
        <dbReference type="ARBA" id="ARBA00023125"/>
    </source>
</evidence>
<dbReference type="PROSITE" id="PS51900">
    <property type="entry name" value="CB"/>
    <property type="match status" value="1"/>
</dbReference>
<dbReference type="InterPro" id="IPR011010">
    <property type="entry name" value="DNA_brk_join_enz"/>
</dbReference>
<comment type="caution">
    <text evidence="7">The sequence shown here is derived from an EMBL/GenBank/DDBJ whole genome shotgun (WGS) entry which is preliminary data.</text>
</comment>